<dbReference type="GO" id="GO:0008270">
    <property type="term" value="F:zinc ion binding"/>
    <property type="evidence" value="ECO:0007669"/>
    <property type="project" value="TreeGrafter"/>
</dbReference>
<dbReference type="AlphaFoldDB" id="A0A443QMK3"/>
<evidence type="ECO:0000256" key="5">
    <source>
        <dbReference type="ARBA" id="ARBA00022490"/>
    </source>
</evidence>
<gene>
    <name evidence="16" type="ORF">B4U80_07193</name>
</gene>
<keyword evidence="7" id="KW-0479">Metal-binding</keyword>
<dbReference type="EMBL" id="NCKV01053856">
    <property type="protein sequence ID" value="RWS04263.1"/>
    <property type="molecule type" value="Genomic_DNA"/>
</dbReference>
<proteinExistence type="inferred from homology"/>
<dbReference type="VEuPathDB" id="VectorBase:LDEU014263"/>
<feature type="non-terminal residue" evidence="16">
    <location>
        <position position="1"/>
    </location>
</feature>
<dbReference type="PANTHER" id="PTHR11533:SF174">
    <property type="entry name" value="PUROMYCIN-SENSITIVE AMINOPEPTIDASE-RELATED"/>
    <property type="match status" value="1"/>
</dbReference>
<dbReference type="GO" id="GO:0016020">
    <property type="term" value="C:membrane"/>
    <property type="evidence" value="ECO:0007669"/>
    <property type="project" value="TreeGrafter"/>
</dbReference>
<dbReference type="GO" id="GO:0005737">
    <property type="term" value="C:cytoplasm"/>
    <property type="evidence" value="ECO:0007669"/>
    <property type="project" value="UniProtKB-SubCell"/>
</dbReference>
<evidence type="ECO:0000256" key="10">
    <source>
        <dbReference type="ARBA" id="ARBA00023049"/>
    </source>
</evidence>
<dbReference type="GO" id="GO:0016285">
    <property type="term" value="F:alanyl aminopeptidase activity"/>
    <property type="evidence" value="ECO:0007669"/>
    <property type="project" value="UniProtKB-EC"/>
</dbReference>
<keyword evidence="8" id="KW-0378">Hydrolase</keyword>
<dbReference type="GO" id="GO:0006508">
    <property type="term" value="P:proteolysis"/>
    <property type="evidence" value="ECO:0007669"/>
    <property type="project" value="UniProtKB-KW"/>
</dbReference>
<evidence type="ECO:0000256" key="7">
    <source>
        <dbReference type="ARBA" id="ARBA00022723"/>
    </source>
</evidence>
<dbReference type="OrthoDB" id="275509at2759"/>
<dbReference type="SUPFAM" id="SSF55486">
    <property type="entry name" value="Metalloproteases ('zincins'), catalytic domain"/>
    <property type="match status" value="1"/>
</dbReference>
<evidence type="ECO:0000256" key="12">
    <source>
        <dbReference type="ARBA" id="ARBA00066316"/>
    </source>
</evidence>
<evidence type="ECO:0000256" key="13">
    <source>
        <dbReference type="ARBA" id="ARBA00074113"/>
    </source>
</evidence>
<keyword evidence="17" id="KW-1185">Reference proteome</keyword>
<keyword evidence="9" id="KW-0862">Zinc</keyword>
<evidence type="ECO:0000259" key="15">
    <source>
        <dbReference type="Pfam" id="PF11838"/>
    </source>
</evidence>
<comment type="catalytic activity">
    <reaction evidence="11">
        <text>Release of an N-terminal amino acid, preferentially alanine, from a wide range of peptides, amides and arylamides.</text>
        <dbReference type="EC" id="3.4.11.14"/>
    </reaction>
</comment>
<evidence type="ECO:0000313" key="16">
    <source>
        <dbReference type="EMBL" id="RWS04263.1"/>
    </source>
</evidence>
<evidence type="ECO:0000256" key="9">
    <source>
        <dbReference type="ARBA" id="ARBA00022833"/>
    </source>
</evidence>
<dbReference type="GO" id="GO:0005615">
    <property type="term" value="C:extracellular space"/>
    <property type="evidence" value="ECO:0007669"/>
    <property type="project" value="TreeGrafter"/>
</dbReference>
<evidence type="ECO:0000256" key="2">
    <source>
        <dbReference type="ARBA" id="ARBA00004496"/>
    </source>
</evidence>
<dbReference type="GO" id="GO:0070006">
    <property type="term" value="F:metalloaminopeptidase activity"/>
    <property type="evidence" value="ECO:0007669"/>
    <property type="project" value="TreeGrafter"/>
</dbReference>
<dbReference type="STRING" id="299467.A0A443QMK3"/>
<organism evidence="16 17">
    <name type="scientific">Leptotrombidium deliense</name>
    <dbReference type="NCBI Taxonomy" id="299467"/>
    <lineage>
        <taxon>Eukaryota</taxon>
        <taxon>Metazoa</taxon>
        <taxon>Ecdysozoa</taxon>
        <taxon>Arthropoda</taxon>
        <taxon>Chelicerata</taxon>
        <taxon>Arachnida</taxon>
        <taxon>Acari</taxon>
        <taxon>Acariformes</taxon>
        <taxon>Trombidiformes</taxon>
        <taxon>Prostigmata</taxon>
        <taxon>Anystina</taxon>
        <taxon>Parasitengona</taxon>
        <taxon>Trombiculoidea</taxon>
        <taxon>Trombiculidae</taxon>
        <taxon>Leptotrombidium</taxon>
    </lineage>
</organism>
<evidence type="ECO:0000256" key="8">
    <source>
        <dbReference type="ARBA" id="ARBA00022801"/>
    </source>
</evidence>
<dbReference type="InterPro" id="IPR050344">
    <property type="entry name" value="Peptidase_M1_aminopeptidases"/>
</dbReference>
<accession>A0A443QMK3</accession>
<dbReference type="Gene3D" id="2.60.40.1910">
    <property type="match status" value="1"/>
</dbReference>
<feature type="non-terminal residue" evidence="16">
    <location>
        <position position="173"/>
    </location>
</feature>
<reference evidence="16 17" key="1">
    <citation type="journal article" date="2018" name="Gigascience">
        <title>Genomes of trombidid mites reveal novel predicted allergens and laterally-transferred genes associated with secondary metabolism.</title>
        <authorList>
            <person name="Dong X."/>
            <person name="Chaisiri K."/>
            <person name="Xia D."/>
            <person name="Armstrong S.D."/>
            <person name="Fang Y."/>
            <person name="Donnelly M.J."/>
            <person name="Kadowaki T."/>
            <person name="McGarry J.W."/>
            <person name="Darby A.C."/>
            <person name="Makepeace B.L."/>
        </authorList>
    </citation>
    <scope>NUCLEOTIDE SEQUENCE [LARGE SCALE GENOMIC DNA]</scope>
    <source>
        <strain evidence="16">UoL-UT</strain>
    </source>
</reference>
<comment type="cofactor">
    <cofactor evidence="1">
        <name>Zn(2+)</name>
        <dbReference type="ChEBI" id="CHEBI:29105"/>
    </cofactor>
</comment>
<evidence type="ECO:0000256" key="14">
    <source>
        <dbReference type="ARBA" id="ARBA00081993"/>
    </source>
</evidence>
<keyword evidence="4 16" id="KW-0031">Aminopeptidase</keyword>
<keyword evidence="10" id="KW-0482">Metalloprotease</keyword>
<dbReference type="Proteomes" id="UP000288716">
    <property type="component" value="Unassembled WGS sequence"/>
</dbReference>
<feature type="domain" description="ERAP1-like C-terminal" evidence="15">
    <location>
        <begin position="113"/>
        <end position="172"/>
    </location>
</feature>
<dbReference type="PANTHER" id="PTHR11533">
    <property type="entry name" value="PROTEASE M1 ZINC METALLOPROTEASE"/>
    <property type="match status" value="1"/>
</dbReference>
<evidence type="ECO:0000256" key="11">
    <source>
        <dbReference type="ARBA" id="ARBA00052895"/>
    </source>
</evidence>
<dbReference type="GO" id="GO:0043171">
    <property type="term" value="P:peptide catabolic process"/>
    <property type="evidence" value="ECO:0007669"/>
    <property type="project" value="TreeGrafter"/>
</dbReference>
<dbReference type="Pfam" id="PF11838">
    <property type="entry name" value="ERAP1_C"/>
    <property type="match status" value="1"/>
</dbReference>
<comment type="subcellular location">
    <subcellularLocation>
        <location evidence="2">Cytoplasm</location>
    </subcellularLocation>
</comment>
<dbReference type="InterPro" id="IPR024571">
    <property type="entry name" value="ERAP1-like_C_dom"/>
</dbReference>
<evidence type="ECO:0000256" key="4">
    <source>
        <dbReference type="ARBA" id="ARBA00022438"/>
    </source>
</evidence>
<sequence>KHSYGNTVTEDLWAALEEVSKKPIGKIMSTWTMQKGFPVITVNSRQEGNNRILTLSQEKFCSNGKLSEEDKKVLWMVPISISTQSDPSKEAFKVLLESKNTEVVLNGVSANDWVKLNPNYISFYRVNYTSEMSSQFLSSVKDKSMPPLDRLGLQNDLLAMVQEGRAPTVDLLK</sequence>
<name>A0A443QMK3_9ACAR</name>
<evidence type="ECO:0000313" key="17">
    <source>
        <dbReference type="Proteomes" id="UP000288716"/>
    </source>
</evidence>
<evidence type="ECO:0000256" key="3">
    <source>
        <dbReference type="ARBA" id="ARBA00010136"/>
    </source>
</evidence>
<comment type="similarity">
    <text evidence="3">Belongs to the peptidase M1 family.</text>
</comment>
<keyword evidence="5" id="KW-0963">Cytoplasm</keyword>
<evidence type="ECO:0000256" key="6">
    <source>
        <dbReference type="ARBA" id="ARBA00022670"/>
    </source>
</evidence>
<dbReference type="GO" id="GO:0042277">
    <property type="term" value="F:peptide binding"/>
    <property type="evidence" value="ECO:0007669"/>
    <property type="project" value="TreeGrafter"/>
</dbReference>
<dbReference type="InterPro" id="IPR027268">
    <property type="entry name" value="Peptidase_M4/M1_CTD_sf"/>
</dbReference>
<dbReference type="Gene3D" id="1.10.390.10">
    <property type="entry name" value="Neutral Protease Domain 2"/>
    <property type="match status" value="1"/>
</dbReference>
<keyword evidence="6" id="KW-0645">Protease</keyword>
<dbReference type="FunFam" id="2.60.40.1910:FF:000002">
    <property type="entry name" value="Aminopeptidase"/>
    <property type="match status" value="1"/>
</dbReference>
<evidence type="ECO:0000256" key="1">
    <source>
        <dbReference type="ARBA" id="ARBA00001947"/>
    </source>
</evidence>
<dbReference type="EC" id="3.4.11.14" evidence="12"/>
<comment type="caution">
    <text evidence="16">The sequence shown here is derived from an EMBL/GenBank/DDBJ whole genome shotgun (WGS) entry which is preliminary data.</text>
</comment>
<protein>
    <recommendedName>
        <fullName evidence="13">Puromycin-sensitive aminopeptidase</fullName>
        <ecNumber evidence="12">3.4.11.14</ecNumber>
    </recommendedName>
    <alternativeName>
        <fullName evidence="14">Cytosol alanyl aminopeptidase</fullName>
    </alternativeName>
</protein>